<dbReference type="AlphaFoldDB" id="A0A6L6QAG2"/>
<accession>A0A6L6QAG2</accession>
<sequence length="203" mass="21291">MQSTLRQIAALIGWLMNAYDRVSAVMGLAELMGTVQSVFGGASGIPTDYTGRSLGLAGINFGDAMESAAFNLPRAIGTGIGDWASGYAVSREKGKKLTGALVYMPLVTGGMLGNGKPLAVIPTPAKVRFGPERGPVKLVFGGPVGADGQLSGIGLEMGITRQLVRMDYHPFNAGHGGAAGVQTGEIAVWRDGSFHYHVRRWNQ</sequence>
<comment type="caution">
    <text evidence="1">The sequence shown here is derived from an EMBL/GenBank/DDBJ whole genome shotgun (WGS) entry which is preliminary data.</text>
</comment>
<keyword evidence="2" id="KW-1185">Reference proteome</keyword>
<name>A0A6L6QAG2_9BURK</name>
<dbReference type="RefSeq" id="WP_155452177.1">
    <property type="nucleotide sequence ID" value="NZ_WNKX01000001.1"/>
</dbReference>
<gene>
    <name evidence="1" type="ORF">GM658_01145</name>
</gene>
<dbReference type="OrthoDB" id="9839190at2"/>
<dbReference type="Proteomes" id="UP000472320">
    <property type="component" value="Unassembled WGS sequence"/>
</dbReference>
<evidence type="ECO:0000313" key="2">
    <source>
        <dbReference type="Proteomes" id="UP000472320"/>
    </source>
</evidence>
<dbReference type="EMBL" id="WNKX01000001">
    <property type="protein sequence ID" value="MTW09195.1"/>
    <property type="molecule type" value="Genomic_DNA"/>
</dbReference>
<organism evidence="1 2">
    <name type="scientific">Massilia eburnea</name>
    <dbReference type="NCBI Taxonomy" id="1776165"/>
    <lineage>
        <taxon>Bacteria</taxon>
        <taxon>Pseudomonadati</taxon>
        <taxon>Pseudomonadota</taxon>
        <taxon>Betaproteobacteria</taxon>
        <taxon>Burkholderiales</taxon>
        <taxon>Oxalobacteraceae</taxon>
        <taxon>Telluria group</taxon>
        <taxon>Massilia</taxon>
    </lineage>
</organism>
<proteinExistence type="predicted"/>
<protein>
    <submittedName>
        <fullName evidence="1">Uncharacterized protein</fullName>
    </submittedName>
</protein>
<evidence type="ECO:0000313" key="1">
    <source>
        <dbReference type="EMBL" id="MTW09195.1"/>
    </source>
</evidence>
<reference evidence="1 2" key="1">
    <citation type="submission" date="2019-11" db="EMBL/GenBank/DDBJ databases">
        <title>Type strains purchased from KCTC, JCM and DSMZ.</title>
        <authorList>
            <person name="Lu H."/>
        </authorList>
    </citation>
    <scope>NUCLEOTIDE SEQUENCE [LARGE SCALE GENOMIC DNA]</scope>
    <source>
        <strain evidence="1 2">JCM 31587</strain>
    </source>
</reference>